<accession>A0A0F9CKK2</accession>
<dbReference type="Gene3D" id="2.130.10.10">
    <property type="entry name" value="YVTN repeat-like/Quinoprotein amine dehydrogenase"/>
    <property type="match status" value="2"/>
</dbReference>
<reference evidence="1" key="1">
    <citation type="journal article" date="2015" name="Nature">
        <title>Complex archaea that bridge the gap between prokaryotes and eukaryotes.</title>
        <authorList>
            <person name="Spang A."/>
            <person name="Saw J.H."/>
            <person name="Jorgensen S.L."/>
            <person name="Zaremba-Niedzwiedzka K."/>
            <person name="Martijn J."/>
            <person name="Lind A.E."/>
            <person name="van Eijk R."/>
            <person name="Schleper C."/>
            <person name="Guy L."/>
            <person name="Ettema T.J."/>
        </authorList>
    </citation>
    <scope>NUCLEOTIDE SEQUENCE</scope>
</reference>
<evidence type="ECO:0000313" key="1">
    <source>
        <dbReference type="EMBL" id="KKL06206.1"/>
    </source>
</evidence>
<dbReference type="InterPro" id="IPR015943">
    <property type="entry name" value="WD40/YVTN_repeat-like_dom_sf"/>
</dbReference>
<dbReference type="EMBL" id="LAZR01043805">
    <property type="protein sequence ID" value="KKL06206.1"/>
    <property type="molecule type" value="Genomic_DNA"/>
</dbReference>
<gene>
    <name evidence="1" type="ORF">LCGC14_2598360</name>
</gene>
<dbReference type="SUPFAM" id="SSF50939">
    <property type="entry name" value="Sialidases"/>
    <property type="match status" value="1"/>
</dbReference>
<protein>
    <recommendedName>
        <fullName evidence="2">Sortilin N-terminal domain-containing protein</fullName>
    </recommendedName>
</protein>
<feature type="non-terminal residue" evidence="1">
    <location>
        <position position="1"/>
    </location>
</feature>
<dbReference type="CDD" id="cd15482">
    <property type="entry name" value="Sialidase_non-viral"/>
    <property type="match status" value="1"/>
</dbReference>
<comment type="caution">
    <text evidence="1">The sequence shown here is derived from an EMBL/GenBank/DDBJ whole genome shotgun (WGS) entry which is preliminary data.</text>
</comment>
<evidence type="ECO:0008006" key="2">
    <source>
        <dbReference type="Google" id="ProtNLM"/>
    </source>
</evidence>
<proteinExistence type="predicted"/>
<dbReference type="InterPro" id="IPR036278">
    <property type="entry name" value="Sialidase_sf"/>
</dbReference>
<dbReference type="AlphaFoldDB" id="A0A0F9CKK2"/>
<sequence length="386" mass="40137">LVLDWDSGGNTDTYDVYIGPTGALVQVAAAISPSTYTVNTAAVPWGQTIYWRVDATNAVGTTTGDTWSFSVVNIQQVRMGSVGDFLLVAATDGVYLSTDLGDNWTRKQPDGVGVGDTVWSQGICSSDGTYIIVVSDANAIYRSANSGGAWASITPAGGDTFSVNDLATSADGQFMVIVGQNTTDATESCYVSIDYGATWTAYKPVASSIEYTNCDISNDGTIIAVSASSNFYISFDSGATWLEQGMASTAETWACLGISGDGTAGIVANTNDNDEVFLGVKTNLYSLATWAETTLTSAGRAILDDATAADQATTLGLGTGDTPAFAGLLVTDSINSELRINLDNTSTGVSAFRLAESKTSAAVDYTLVSNLSDDTSDISGVLTYMK</sequence>
<organism evidence="1">
    <name type="scientific">marine sediment metagenome</name>
    <dbReference type="NCBI Taxonomy" id="412755"/>
    <lineage>
        <taxon>unclassified sequences</taxon>
        <taxon>metagenomes</taxon>
        <taxon>ecological metagenomes</taxon>
    </lineage>
</organism>
<name>A0A0F9CKK2_9ZZZZ</name>